<feature type="compositionally biased region" description="Pro residues" evidence="1">
    <location>
        <begin position="88"/>
        <end position="99"/>
    </location>
</feature>
<name>A0A0L0SZU2_ALLM3</name>
<protein>
    <submittedName>
        <fullName evidence="2">Uncharacterized protein</fullName>
    </submittedName>
</protein>
<sequence length="153" mass="15806">MHHVDHDASTAGDNARAAMWRQVLDVQLACIKKAPQLADPVIEAVKNALLVMDALGQFGPAANRNDLWRTTWAAIDPVLPKLREELFPAPPPPVAPVPGPAGRGGGRGPSGRLCGSDALQVAAAATSAHAGGSRVFGVGGAYDLSGRSEMGKE</sequence>
<keyword evidence="3" id="KW-1185">Reference proteome</keyword>
<dbReference type="STRING" id="578462.A0A0L0SZU2"/>
<feature type="region of interest" description="Disordered" evidence="1">
    <location>
        <begin position="86"/>
        <end position="110"/>
    </location>
</feature>
<proteinExistence type="predicted"/>
<evidence type="ECO:0000256" key="1">
    <source>
        <dbReference type="SAM" id="MobiDB-lite"/>
    </source>
</evidence>
<evidence type="ECO:0000313" key="2">
    <source>
        <dbReference type="EMBL" id="KNE68001.1"/>
    </source>
</evidence>
<accession>A0A0L0SZU2</accession>
<dbReference type="Proteomes" id="UP000054350">
    <property type="component" value="Unassembled WGS sequence"/>
</dbReference>
<reference evidence="3" key="2">
    <citation type="submission" date="2009-11" db="EMBL/GenBank/DDBJ databases">
        <title>The Genome Sequence of Allomyces macrogynus strain ATCC 38327.</title>
        <authorList>
            <consortium name="The Broad Institute Genome Sequencing Platform"/>
            <person name="Russ C."/>
            <person name="Cuomo C."/>
            <person name="Shea T."/>
            <person name="Young S.K."/>
            <person name="Zeng Q."/>
            <person name="Koehrsen M."/>
            <person name="Haas B."/>
            <person name="Borodovsky M."/>
            <person name="Guigo R."/>
            <person name="Alvarado L."/>
            <person name="Berlin A."/>
            <person name="Borenstein D."/>
            <person name="Chen Z."/>
            <person name="Engels R."/>
            <person name="Freedman E."/>
            <person name="Gellesch M."/>
            <person name="Goldberg J."/>
            <person name="Griggs A."/>
            <person name="Gujja S."/>
            <person name="Heiman D."/>
            <person name="Hepburn T."/>
            <person name="Howarth C."/>
            <person name="Jen D."/>
            <person name="Larson L."/>
            <person name="Lewis B."/>
            <person name="Mehta T."/>
            <person name="Park D."/>
            <person name="Pearson M."/>
            <person name="Roberts A."/>
            <person name="Saif S."/>
            <person name="Shenoy N."/>
            <person name="Sisk P."/>
            <person name="Stolte C."/>
            <person name="Sykes S."/>
            <person name="Walk T."/>
            <person name="White J."/>
            <person name="Yandava C."/>
            <person name="Burger G."/>
            <person name="Gray M.W."/>
            <person name="Holland P.W.H."/>
            <person name="King N."/>
            <person name="Lang F.B.F."/>
            <person name="Roger A.J."/>
            <person name="Ruiz-Trillo I."/>
            <person name="Lander E."/>
            <person name="Nusbaum C."/>
        </authorList>
    </citation>
    <scope>NUCLEOTIDE SEQUENCE [LARGE SCALE GENOMIC DNA]</scope>
    <source>
        <strain evidence="3">ATCC 38327</strain>
    </source>
</reference>
<dbReference type="AlphaFoldDB" id="A0A0L0SZU2"/>
<reference evidence="2 3" key="1">
    <citation type="submission" date="2009-11" db="EMBL/GenBank/DDBJ databases">
        <title>Annotation of Allomyces macrogynus ATCC 38327.</title>
        <authorList>
            <consortium name="The Broad Institute Genome Sequencing Platform"/>
            <person name="Russ C."/>
            <person name="Cuomo C."/>
            <person name="Burger G."/>
            <person name="Gray M.W."/>
            <person name="Holland P.W.H."/>
            <person name="King N."/>
            <person name="Lang F.B.F."/>
            <person name="Roger A.J."/>
            <person name="Ruiz-Trillo I."/>
            <person name="Young S.K."/>
            <person name="Zeng Q."/>
            <person name="Gargeya S."/>
            <person name="Fitzgerald M."/>
            <person name="Haas B."/>
            <person name="Abouelleil A."/>
            <person name="Alvarado L."/>
            <person name="Arachchi H.M."/>
            <person name="Berlin A."/>
            <person name="Chapman S.B."/>
            <person name="Gearin G."/>
            <person name="Goldberg J."/>
            <person name="Griggs A."/>
            <person name="Gujja S."/>
            <person name="Hansen M."/>
            <person name="Heiman D."/>
            <person name="Howarth C."/>
            <person name="Larimer J."/>
            <person name="Lui A."/>
            <person name="MacDonald P.J.P."/>
            <person name="McCowen C."/>
            <person name="Montmayeur A."/>
            <person name="Murphy C."/>
            <person name="Neiman D."/>
            <person name="Pearson M."/>
            <person name="Priest M."/>
            <person name="Roberts A."/>
            <person name="Saif S."/>
            <person name="Shea T."/>
            <person name="Sisk P."/>
            <person name="Stolte C."/>
            <person name="Sykes S."/>
            <person name="Wortman J."/>
            <person name="Nusbaum C."/>
            <person name="Birren B."/>
        </authorList>
    </citation>
    <scope>NUCLEOTIDE SEQUENCE [LARGE SCALE GENOMIC DNA]</scope>
    <source>
        <strain evidence="2 3">ATCC 38327</strain>
    </source>
</reference>
<dbReference type="VEuPathDB" id="FungiDB:AMAG_19830"/>
<dbReference type="EMBL" id="GG745355">
    <property type="protein sequence ID" value="KNE68001.1"/>
    <property type="molecule type" value="Genomic_DNA"/>
</dbReference>
<evidence type="ECO:0000313" key="3">
    <source>
        <dbReference type="Proteomes" id="UP000054350"/>
    </source>
</evidence>
<organism evidence="2 3">
    <name type="scientific">Allomyces macrogynus (strain ATCC 38327)</name>
    <name type="common">Allomyces javanicus var. macrogynus</name>
    <dbReference type="NCBI Taxonomy" id="578462"/>
    <lineage>
        <taxon>Eukaryota</taxon>
        <taxon>Fungi</taxon>
        <taxon>Fungi incertae sedis</taxon>
        <taxon>Blastocladiomycota</taxon>
        <taxon>Blastocladiomycetes</taxon>
        <taxon>Blastocladiales</taxon>
        <taxon>Blastocladiaceae</taxon>
        <taxon>Allomyces</taxon>
    </lineage>
</organism>
<gene>
    <name evidence="2" type="ORF">AMAG_19830</name>
</gene>